<evidence type="ECO:0000313" key="2">
    <source>
        <dbReference type="EMBL" id="KAG2500407.1"/>
    </source>
</evidence>
<dbReference type="OrthoDB" id="8119704at2759"/>
<proteinExistence type="predicted"/>
<reference evidence="2" key="1">
    <citation type="journal article" date="2020" name="bioRxiv">
        <title>Comparative genomics of Chlamydomonas.</title>
        <authorList>
            <person name="Craig R.J."/>
            <person name="Hasan A.R."/>
            <person name="Ness R.W."/>
            <person name="Keightley P.D."/>
        </authorList>
    </citation>
    <scope>NUCLEOTIDE SEQUENCE</scope>
    <source>
        <strain evidence="2">CCAP 11/70</strain>
    </source>
</reference>
<organism evidence="2 3">
    <name type="scientific">Edaphochlamys debaryana</name>
    <dbReference type="NCBI Taxonomy" id="47281"/>
    <lineage>
        <taxon>Eukaryota</taxon>
        <taxon>Viridiplantae</taxon>
        <taxon>Chlorophyta</taxon>
        <taxon>core chlorophytes</taxon>
        <taxon>Chlorophyceae</taxon>
        <taxon>CS clade</taxon>
        <taxon>Chlamydomonadales</taxon>
        <taxon>Chlamydomonadales incertae sedis</taxon>
        <taxon>Edaphochlamys</taxon>
    </lineage>
</organism>
<dbReference type="EMBL" id="JAEHOE010000004">
    <property type="protein sequence ID" value="KAG2500407.1"/>
    <property type="molecule type" value="Genomic_DNA"/>
</dbReference>
<sequence length="336" mass="35591">MSALCCGLQHRRPFTSSARPCRQRAVVVRSAVGAAPSPVTIGKHTLPDGAKLELVSQKASGTSSGRPPLLFVHGSYHAAWCWQENFLPYFSARGYDAYAVSMRAQGGSDPAPPGTAVAGTLDTLAADVASVVTAVQAESGGRAPVVVGHSFGGLIVQKYVLASAAPGAPASLSPGSFPPLPGVGFVCSVPHTGNKQLVMRFLMRDPIFSFKLTWGFVARSFARSVDACRELFFSADIPRDQLERYQKLLAAASPTRLIDLKDMNAQVPLPAPPAHAPPALVLGGTDDAVVDVQAVKELAAYYGVSPVVLQRMAHDCMLDTRWEETAQALEGWLAKL</sequence>
<dbReference type="Proteomes" id="UP000612055">
    <property type="component" value="Unassembled WGS sequence"/>
</dbReference>
<dbReference type="InterPro" id="IPR000073">
    <property type="entry name" value="AB_hydrolase_1"/>
</dbReference>
<dbReference type="PANTHER" id="PTHR42886:SF42">
    <property type="entry name" value="ALPHA_BETA-HYDROLASES SUPERFAMILY PROTEIN"/>
    <property type="match status" value="1"/>
</dbReference>
<evidence type="ECO:0000259" key="1">
    <source>
        <dbReference type="Pfam" id="PF12697"/>
    </source>
</evidence>
<evidence type="ECO:0000313" key="3">
    <source>
        <dbReference type="Proteomes" id="UP000612055"/>
    </source>
</evidence>
<accession>A0A835YEV4</accession>
<dbReference type="InterPro" id="IPR029058">
    <property type="entry name" value="AB_hydrolase_fold"/>
</dbReference>
<dbReference type="Gene3D" id="3.40.50.1820">
    <property type="entry name" value="alpha/beta hydrolase"/>
    <property type="match status" value="1"/>
</dbReference>
<dbReference type="GO" id="GO:0052689">
    <property type="term" value="F:carboxylic ester hydrolase activity"/>
    <property type="evidence" value="ECO:0007669"/>
    <property type="project" value="TreeGrafter"/>
</dbReference>
<dbReference type="Pfam" id="PF12697">
    <property type="entry name" value="Abhydrolase_6"/>
    <property type="match status" value="1"/>
</dbReference>
<protein>
    <recommendedName>
        <fullName evidence="1">AB hydrolase-1 domain-containing protein</fullName>
    </recommendedName>
</protein>
<comment type="caution">
    <text evidence="2">The sequence shown here is derived from an EMBL/GenBank/DDBJ whole genome shotgun (WGS) entry which is preliminary data.</text>
</comment>
<dbReference type="PANTHER" id="PTHR42886">
    <property type="entry name" value="RE40534P-RELATED"/>
    <property type="match status" value="1"/>
</dbReference>
<gene>
    <name evidence="2" type="ORF">HYH03_001978</name>
</gene>
<dbReference type="GO" id="GO:0055088">
    <property type="term" value="P:lipid homeostasis"/>
    <property type="evidence" value="ECO:0007669"/>
    <property type="project" value="TreeGrafter"/>
</dbReference>
<name>A0A835YEV4_9CHLO</name>
<keyword evidence="3" id="KW-1185">Reference proteome</keyword>
<feature type="domain" description="AB hydrolase-1" evidence="1">
    <location>
        <begin position="69"/>
        <end position="328"/>
    </location>
</feature>
<dbReference type="GO" id="GO:0042171">
    <property type="term" value="F:lysophosphatidic acid acyltransferase activity"/>
    <property type="evidence" value="ECO:0007669"/>
    <property type="project" value="TreeGrafter"/>
</dbReference>
<dbReference type="SUPFAM" id="SSF53474">
    <property type="entry name" value="alpha/beta-Hydrolases"/>
    <property type="match status" value="1"/>
</dbReference>
<dbReference type="GO" id="GO:0006654">
    <property type="term" value="P:phosphatidic acid biosynthetic process"/>
    <property type="evidence" value="ECO:0007669"/>
    <property type="project" value="TreeGrafter"/>
</dbReference>
<dbReference type="AlphaFoldDB" id="A0A835YEV4"/>